<evidence type="ECO:0000313" key="3">
    <source>
        <dbReference type="Proteomes" id="UP000831782"/>
    </source>
</evidence>
<reference evidence="2 3" key="1">
    <citation type="submission" date="2022-04" db="EMBL/GenBank/DDBJ databases">
        <title>Gracilibacillus sp. isolated from saltern.</title>
        <authorList>
            <person name="Won M."/>
            <person name="Lee C.-M."/>
            <person name="Woen H.-Y."/>
            <person name="Kwon S.-W."/>
        </authorList>
    </citation>
    <scope>NUCLEOTIDE SEQUENCE [LARGE SCALE GENOMIC DNA]</scope>
    <source>
        <strain evidence="2 3">SSWR10-1</strain>
    </source>
</reference>
<dbReference type="Pfam" id="PF02861">
    <property type="entry name" value="Clp_N"/>
    <property type="match status" value="1"/>
</dbReference>
<keyword evidence="3" id="KW-1185">Reference proteome</keyword>
<evidence type="ECO:0000259" key="1">
    <source>
        <dbReference type="Pfam" id="PF02861"/>
    </source>
</evidence>
<sequence length="162" mass="19090">MSVKEWRYTDRVQRIIRLAEKERVMTECQLLNPFHLLLGSVNERSGALAEVFLTCDFDLIHLRNGSKLLDDMSKKPSNDYEEGVLITKDVHQIFDEAVKYMERYHQVFLNEGHLLKALIFSALFDNFLSDETRSIIVRNLSKPRDMITSLREYQFPDNYLKT</sequence>
<name>A0ABY4ETE7_9BACI</name>
<proteinExistence type="predicted"/>
<gene>
    <name evidence="2" type="ORF">MUN88_16790</name>
</gene>
<dbReference type="EMBL" id="CP095072">
    <property type="protein sequence ID" value="UOQ47692.1"/>
    <property type="molecule type" value="Genomic_DNA"/>
</dbReference>
<evidence type="ECO:0000313" key="2">
    <source>
        <dbReference type="EMBL" id="UOQ47692.1"/>
    </source>
</evidence>
<dbReference type="InterPro" id="IPR036628">
    <property type="entry name" value="Clp_N_dom_sf"/>
</dbReference>
<protein>
    <recommendedName>
        <fullName evidence="1">Clp R domain-containing protein</fullName>
    </recommendedName>
</protein>
<feature type="domain" description="Clp R" evidence="1">
    <location>
        <begin position="7"/>
        <end position="119"/>
    </location>
</feature>
<dbReference type="RefSeq" id="WP_244717078.1">
    <property type="nucleotide sequence ID" value="NZ_CP095072.1"/>
</dbReference>
<dbReference type="Proteomes" id="UP000831782">
    <property type="component" value="Chromosome"/>
</dbReference>
<dbReference type="InterPro" id="IPR004176">
    <property type="entry name" value="Clp_R_N"/>
</dbReference>
<organism evidence="2 3">
    <name type="scientific">Gracilibacillus caseinilyticus</name>
    <dbReference type="NCBI Taxonomy" id="2932256"/>
    <lineage>
        <taxon>Bacteria</taxon>
        <taxon>Bacillati</taxon>
        <taxon>Bacillota</taxon>
        <taxon>Bacilli</taxon>
        <taxon>Bacillales</taxon>
        <taxon>Bacillaceae</taxon>
        <taxon>Gracilibacillus</taxon>
    </lineage>
</organism>
<dbReference type="SUPFAM" id="SSF81923">
    <property type="entry name" value="Double Clp-N motif"/>
    <property type="match status" value="1"/>
</dbReference>
<accession>A0ABY4ETE7</accession>
<dbReference type="Gene3D" id="1.10.1780.10">
    <property type="entry name" value="Clp, N-terminal domain"/>
    <property type="match status" value="1"/>
</dbReference>